<feature type="domain" description="Creatinase N-terminal" evidence="2">
    <location>
        <begin position="4"/>
        <end position="128"/>
    </location>
</feature>
<dbReference type="InterPro" id="IPR036005">
    <property type="entry name" value="Creatinase/aminopeptidase-like"/>
</dbReference>
<evidence type="ECO:0000259" key="2">
    <source>
        <dbReference type="Pfam" id="PF01321"/>
    </source>
</evidence>
<dbReference type="CDD" id="cd01092">
    <property type="entry name" value="APP-like"/>
    <property type="match status" value="1"/>
</dbReference>
<evidence type="ECO:0000313" key="3">
    <source>
        <dbReference type="EMBL" id="GIQ65929.1"/>
    </source>
</evidence>
<dbReference type="SUPFAM" id="SSF53092">
    <property type="entry name" value="Creatinase/prolidase N-terminal domain"/>
    <property type="match status" value="1"/>
</dbReference>
<protein>
    <submittedName>
        <fullName evidence="3">Peptidase M24</fullName>
    </submittedName>
</protein>
<dbReference type="SUPFAM" id="SSF55920">
    <property type="entry name" value="Creatinase/aminopeptidase"/>
    <property type="match status" value="1"/>
</dbReference>
<reference evidence="3 4" key="1">
    <citation type="submission" date="2021-04" db="EMBL/GenBank/DDBJ databases">
        <title>Draft genome sequence of Paenibacillus cisolokensis, LC2-13A.</title>
        <authorList>
            <person name="Uke A."/>
            <person name="Chhe C."/>
            <person name="Baramee S."/>
            <person name="Kosugi A."/>
        </authorList>
    </citation>
    <scope>NUCLEOTIDE SEQUENCE [LARGE SCALE GENOMIC DNA]</scope>
    <source>
        <strain evidence="3 4">LC2-13A</strain>
    </source>
</reference>
<sequence length="355" mass="38563">MTNRVDALRAKLADQGLEAMLVASPYNRRYISGFTGSAGMVLITTQDAWLLTDFRYTVQAKEQASGFAVEETSSPLDTVRRLLTEKGIRSVAFEQAHVTYAEYVKWGQALGGIELTPADSIVESLRMIKDETELAVIRKAAKLADDTFAYILGLLKPGMTEKDIALEMEVYMRSHGATSSSFDTIVASGERSAMPHGVASDRVIRGDEFVKLDFGALLDGYCSDLTRTVVLGKPTQRHRDIYNIVLEAQLTALDGIRPGMTGKEADALARDVIARYGYGDCFGHSLGHGFGMEIHEAPGLSARSDTILIPGMTVTVEPGIYIPGFGGVRIEDDIVITDNGIKILTSSPKEFTILG</sequence>
<proteinExistence type="predicted"/>
<dbReference type="InterPro" id="IPR001714">
    <property type="entry name" value="Pept_M24_MAP"/>
</dbReference>
<dbReference type="Gene3D" id="3.90.230.10">
    <property type="entry name" value="Creatinase/methionine aminopeptidase superfamily"/>
    <property type="match status" value="1"/>
</dbReference>
<dbReference type="EMBL" id="BOVJ01000158">
    <property type="protein sequence ID" value="GIQ65929.1"/>
    <property type="molecule type" value="Genomic_DNA"/>
</dbReference>
<dbReference type="InterPro" id="IPR000587">
    <property type="entry name" value="Creatinase_N"/>
</dbReference>
<dbReference type="PRINTS" id="PR00599">
    <property type="entry name" value="MAPEPTIDASE"/>
</dbReference>
<dbReference type="InterPro" id="IPR029149">
    <property type="entry name" value="Creatin/AminoP/Spt16_N"/>
</dbReference>
<dbReference type="RefSeq" id="WP_213530460.1">
    <property type="nucleotide sequence ID" value="NZ_BOVJ01000158.1"/>
</dbReference>
<dbReference type="InterPro" id="IPR000994">
    <property type="entry name" value="Pept_M24"/>
</dbReference>
<dbReference type="Gene3D" id="3.40.350.10">
    <property type="entry name" value="Creatinase/prolidase N-terminal domain"/>
    <property type="match status" value="1"/>
</dbReference>
<dbReference type="PANTHER" id="PTHR46112">
    <property type="entry name" value="AMINOPEPTIDASE"/>
    <property type="match status" value="1"/>
</dbReference>
<keyword evidence="4" id="KW-1185">Reference proteome</keyword>
<name>A0ABQ4NDC1_9BACL</name>
<dbReference type="InterPro" id="IPR050659">
    <property type="entry name" value="Peptidase_M24B"/>
</dbReference>
<dbReference type="Pfam" id="PF00557">
    <property type="entry name" value="Peptidase_M24"/>
    <property type="match status" value="1"/>
</dbReference>
<organism evidence="3 4">
    <name type="scientific">Paenibacillus cisolokensis</name>
    <dbReference type="NCBI Taxonomy" id="1658519"/>
    <lineage>
        <taxon>Bacteria</taxon>
        <taxon>Bacillati</taxon>
        <taxon>Bacillota</taxon>
        <taxon>Bacilli</taxon>
        <taxon>Bacillales</taxon>
        <taxon>Paenibacillaceae</taxon>
        <taxon>Paenibacillus</taxon>
    </lineage>
</organism>
<feature type="domain" description="Peptidase M24" evidence="1">
    <location>
        <begin position="137"/>
        <end position="338"/>
    </location>
</feature>
<dbReference type="Pfam" id="PF01321">
    <property type="entry name" value="Creatinase_N"/>
    <property type="match status" value="1"/>
</dbReference>
<dbReference type="PANTHER" id="PTHR46112:SF3">
    <property type="entry name" value="AMINOPEPTIDASE YPDF"/>
    <property type="match status" value="1"/>
</dbReference>
<comment type="caution">
    <text evidence="3">The sequence shown here is derived from an EMBL/GenBank/DDBJ whole genome shotgun (WGS) entry which is preliminary data.</text>
</comment>
<dbReference type="Proteomes" id="UP000680304">
    <property type="component" value="Unassembled WGS sequence"/>
</dbReference>
<accession>A0ABQ4NDC1</accession>
<evidence type="ECO:0000313" key="4">
    <source>
        <dbReference type="Proteomes" id="UP000680304"/>
    </source>
</evidence>
<evidence type="ECO:0000259" key="1">
    <source>
        <dbReference type="Pfam" id="PF00557"/>
    </source>
</evidence>
<gene>
    <name evidence="3" type="primary">pepQ</name>
    <name evidence="3" type="ORF">PACILC2_44970</name>
</gene>